<dbReference type="InterPro" id="IPR036458">
    <property type="entry name" value="Na:dicarbo_symporter_sf"/>
</dbReference>
<reference evidence="8 9" key="1">
    <citation type="journal article" date="2018" name="ISME J.">
        <title>A methanotrophic archaeon couples anaerobic oxidation of methane to Fe(III) reduction.</title>
        <authorList>
            <person name="Cai C."/>
            <person name="Leu A.O."/>
            <person name="Xie G.J."/>
            <person name="Guo J."/>
            <person name="Feng Y."/>
            <person name="Zhao J.X."/>
            <person name="Tyson G.W."/>
            <person name="Yuan Z."/>
            <person name="Hu S."/>
        </authorList>
    </citation>
    <scope>NUCLEOTIDE SEQUENCE [LARGE SCALE GENOMIC DNA]</scope>
    <source>
        <strain evidence="8">FeB_12</strain>
    </source>
</reference>
<feature type="transmembrane region" description="Helical" evidence="7">
    <location>
        <begin position="7"/>
        <end position="28"/>
    </location>
</feature>
<protein>
    <recommendedName>
        <fullName evidence="10">Dicarboxylate/amino acid:cation symporter</fullName>
    </recommendedName>
</protein>
<dbReference type="GO" id="GO:0015293">
    <property type="term" value="F:symporter activity"/>
    <property type="evidence" value="ECO:0007669"/>
    <property type="project" value="InterPro"/>
</dbReference>
<dbReference type="InterPro" id="IPR001991">
    <property type="entry name" value="Na-dicarboxylate_symporter"/>
</dbReference>
<dbReference type="Gene3D" id="1.10.3860.10">
    <property type="entry name" value="Sodium:dicarboxylate symporter"/>
    <property type="match status" value="1"/>
</dbReference>
<comment type="subcellular location">
    <subcellularLocation>
        <location evidence="1">Membrane</location>
        <topology evidence="1">Multi-pass membrane protein</topology>
    </subcellularLocation>
</comment>
<evidence type="ECO:0000256" key="7">
    <source>
        <dbReference type="SAM" id="Phobius"/>
    </source>
</evidence>
<dbReference type="Pfam" id="PF00375">
    <property type="entry name" value="SDF"/>
    <property type="match status" value="1"/>
</dbReference>
<name>A0A855X3B5_9BACT</name>
<dbReference type="PRINTS" id="PR00173">
    <property type="entry name" value="EDTRNSPORT"/>
</dbReference>
<keyword evidence="2" id="KW-0813">Transport</keyword>
<evidence type="ECO:0000313" key="9">
    <source>
        <dbReference type="Proteomes" id="UP000250918"/>
    </source>
</evidence>
<dbReference type="InterPro" id="IPR050746">
    <property type="entry name" value="DAACS"/>
</dbReference>
<evidence type="ECO:0000313" key="8">
    <source>
        <dbReference type="EMBL" id="PWB74277.1"/>
    </source>
</evidence>
<evidence type="ECO:0000256" key="1">
    <source>
        <dbReference type="ARBA" id="ARBA00004141"/>
    </source>
</evidence>
<proteinExistence type="predicted"/>
<feature type="transmembrane region" description="Helical" evidence="7">
    <location>
        <begin position="77"/>
        <end position="99"/>
    </location>
</feature>
<dbReference type="Proteomes" id="UP000250918">
    <property type="component" value="Unassembled WGS sequence"/>
</dbReference>
<gene>
    <name evidence="8" type="ORF">C3F09_04170</name>
</gene>
<feature type="transmembrane region" description="Helical" evidence="7">
    <location>
        <begin position="217"/>
        <end position="240"/>
    </location>
</feature>
<evidence type="ECO:0000256" key="2">
    <source>
        <dbReference type="ARBA" id="ARBA00022448"/>
    </source>
</evidence>
<feature type="compositionally biased region" description="Basic and acidic residues" evidence="6">
    <location>
        <begin position="640"/>
        <end position="660"/>
    </location>
</feature>
<dbReference type="GO" id="GO:0016020">
    <property type="term" value="C:membrane"/>
    <property type="evidence" value="ECO:0007669"/>
    <property type="project" value="UniProtKB-SubCell"/>
</dbReference>
<feature type="region of interest" description="Disordered" evidence="6">
    <location>
        <begin position="411"/>
        <end position="696"/>
    </location>
</feature>
<dbReference type="SUPFAM" id="SSF118215">
    <property type="entry name" value="Proton glutamate symport protein"/>
    <property type="match status" value="1"/>
</dbReference>
<evidence type="ECO:0000256" key="3">
    <source>
        <dbReference type="ARBA" id="ARBA00022692"/>
    </source>
</evidence>
<feature type="compositionally biased region" description="Basic and acidic residues" evidence="6">
    <location>
        <begin position="411"/>
        <end position="446"/>
    </location>
</feature>
<accession>A0A855X3B5</accession>
<feature type="transmembrane region" description="Helical" evidence="7">
    <location>
        <begin position="351"/>
        <end position="377"/>
    </location>
</feature>
<comment type="caution">
    <text evidence="8">The sequence shown here is derived from an EMBL/GenBank/DDBJ whole genome shotgun (WGS) entry which is preliminary data.</text>
</comment>
<dbReference type="AlphaFoldDB" id="A0A855X3B5"/>
<feature type="compositionally biased region" description="Basic and acidic residues" evidence="6">
    <location>
        <begin position="470"/>
        <end position="566"/>
    </location>
</feature>
<keyword evidence="4 7" id="KW-1133">Transmembrane helix</keyword>
<keyword evidence="5 7" id="KW-0472">Membrane</keyword>
<dbReference type="PANTHER" id="PTHR11958">
    <property type="entry name" value="SODIUM/DICARBOXYLATE SYMPORTER-RELATED"/>
    <property type="match status" value="1"/>
</dbReference>
<feature type="transmembrane region" description="Helical" evidence="7">
    <location>
        <begin position="183"/>
        <end position="205"/>
    </location>
</feature>
<feature type="transmembrane region" description="Helical" evidence="7">
    <location>
        <begin position="306"/>
        <end position="339"/>
    </location>
</feature>
<feature type="transmembrane region" description="Helical" evidence="7">
    <location>
        <begin position="40"/>
        <end position="65"/>
    </location>
</feature>
<keyword evidence="3 7" id="KW-0812">Transmembrane</keyword>
<feature type="transmembrane region" description="Helical" evidence="7">
    <location>
        <begin position="143"/>
        <end position="162"/>
    </location>
</feature>
<evidence type="ECO:0000256" key="5">
    <source>
        <dbReference type="ARBA" id="ARBA00023136"/>
    </source>
</evidence>
<organism evidence="8 9">
    <name type="scientific">candidate division GN15 bacterium</name>
    <dbReference type="NCBI Taxonomy" id="2072418"/>
    <lineage>
        <taxon>Bacteria</taxon>
        <taxon>candidate division GN15</taxon>
    </lineage>
</organism>
<evidence type="ECO:0008006" key="10">
    <source>
        <dbReference type="Google" id="ProtNLM"/>
    </source>
</evidence>
<evidence type="ECO:0000256" key="6">
    <source>
        <dbReference type="SAM" id="MobiDB-lite"/>
    </source>
</evidence>
<dbReference type="PANTHER" id="PTHR11958:SF63">
    <property type="entry name" value="AMINO ACID TRANSPORTER"/>
    <property type="match status" value="1"/>
</dbReference>
<feature type="compositionally biased region" description="Polar residues" evidence="6">
    <location>
        <begin position="567"/>
        <end position="587"/>
    </location>
</feature>
<dbReference type="EMBL" id="PQAP01000036">
    <property type="protein sequence ID" value="PWB74277.1"/>
    <property type="molecule type" value="Genomic_DNA"/>
</dbReference>
<sequence length="696" mass="74959">MSTKTTNLITLGMLVGIILGLLLGYVAPEFMLATGFLGRLYVNALTIVVIPMIFAGVISGVSSLGEYRKLGRAGNRTFVYLILSTAGAAVIALIVSVIMNPGSGVGMDGLEVPALMQAPHARTVGDLLASLIPDNLIQALVNGYFIGLVLLAIAIGMAISRIGSRGRTIVYFCRELMEAIGKIVHAVQYVAPIGLCSLMGTAVALNRMSSSGSSLGTGGLVSTFILAFAIHAVIVLPLFLKYWGQRKVWSFGRGMTPAFLTAIGTGSSTATLPITYDCAVGRNQVDNRTGSLVLPLGASANMNGTAIYVVTATVFVAQAFGLSMSVWQTILLLVTAVVLSFGSSGMPSGGFFLLVAAFGVAGFPPSAFIGLSLLLAIDWIADRLRAVTNVWSDSIGAAVVAQSIGRGYHEHKEAIIPERPSRDLRGGRPERTGRRDDRFRTGRPERTPVAPASPFAVTGAEIDLEASTPESRREPARADSEQSRPPRPEHSDRGGRGRQRFHEGRDQEGREHGRGEQGRRPDDRGRREGRPRFGDRDRGRGSEGGDRPRHRGQREDRRFRGDRTPHEQPQVTPVESENTLETATPHTGVSEPVRNEELFTSESPKPVESRTGDMFAGTESHGDVTEGSVQGNEEEPPEMEYGRSRFRRVEKSEPSGEPTKESAPPAESEETPETPAEPGSQEPIEFGRSPRKRLKQ</sequence>
<evidence type="ECO:0000256" key="4">
    <source>
        <dbReference type="ARBA" id="ARBA00022989"/>
    </source>
</evidence>